<dbReference type="PANTHER" id="PTHR13999:SF4">
    <property type="entry name" value="INTERFERON-INDUCED TRANSMEMBRANE PROTEIN 3"/>
    <property type="match status" value="1"/>
</dbReference>
<dbReference type="GO" id="GO:0005886">
    <property type="term" value="C:plasma membrane"/>
    <property type="evidence" value="ECO:0007669"/>
    <property type="project" value="TreeGrafter"/>
</dbReference>
<keyword evidence="4" id="KW-1133">Transmembrane helix</keyword>
<dbReference type="GO" id="GO:0051607">
    <property type="term" value="P:defense response to virus"/>
    <property type="evidence" value="ECO:0007669"/>
    <property type="project" value="TreeGrafter"/>
</dbReference>
<reference evidence="6" key="3">
    <citation type="submission" date="2025-09" db="UniProtKB">
        <authorList>
            <consortium name="Ensembl"/>
        </authorList>
    </citation>
    <scope>IDENTIFICATION</scope>
</reference>
<dbReference type="GO" id="GO:0034341">
    <property type="term" value="P:response to type II interferon"/>
    <property type="evidence" value="ECO:0007669"/>
    <property type="project" value="TreeGrafter"/>
</dbReference>
<protein>
    <submittedName>
        <fullName evidence="6">Uncharacterized protein</fullName>
    </submittedName>
</protein>
<keyword evidence="3" id="KW-0812">Transmembrane</keyword>
<evidence type="ECO:0000256" key="4">
    <source>
        <dbReference type="ARBA" id="ARBA00022989"/>
    </source>
</evidence>
<dbReference type="GO" id="GO:0060337">
    <property type="term" value="P:type I interferon-mediated signaling pathway"/>
    <property type="evidence" value="ECO:0007669"/>
    <property type="project" value="TreeGrafter"/>
</dbReference>
<dbReference type="Pfam" id="PF04505">
    <property type="entry name" value="CD225"/>
    <property type="match status" value="1"/>
</dbReference>
<dbReference type="GeneTree" id="ENSGT00950000182857"/>
<dbReference type="Proteomes" id="UP000028761">
    <property type="component" value="Chromosome 12"/>
</dbReference>
<dbReference type="GO" id="GO:0035456">
    <property type="term" value="P:response to interferon-beta"/>
    <property type="evidence" value="ECO:0007669"/>
    <property type="project" value="TreeGrafter"/>
</dbReference>
<dbReference type="PANTHER" id="PTHR13999">
    <property type="entry name" value="INTERFERON INDUCIBLE TRANSMEMBRANE PROTEIN"/>
    <property type="match status" value="1"/>
</dbReference>
<dbReference type="Ensembl" id="ENSPANT00000083027.1">
    <property type="protein sequence ID" value="ENSPANP00000056268.1"/>
    <property type="gene ID" value="ENSPANG00000049401.1"/>
</dbReference>
<accession>A0A8I5N709</accession>
<dbReference type="GO" id="GO:0035455">
    <property type="term" value="P:response to interferon-alpha"/>
    <property type="evidence" value="ECO:0007669"/>
    <property type="project" value="TreeGrafter"/>
</dbReference>
<comment type="similarity">
    <text evidence="2">Belongs to the CD225/Dispanin family.</text>
</comment>
<evidence type="ECO:0000256" key="3">
    <source>
        <dbReference type="ARBA" id="ARBA00022692"/>
    </source>
</evidence>
<keyword evidence="5" id="KW-0472">Membrane</keyword>
<reference evidence="6 7" key="1">
    <citation type="submission" date="2012-03" db="EMBL/GenBank/DDBJ databases">
        <title>Whole Genome Assembly of Papio anubis.</title>
        <authorList>
            <person name="Liu Y.L."/>
            <person name="Abraham K.A."/>
            <person name="Akbar H.A."/>
            <person name="Ali S.A."/>
            <person name="Anosike U.A."/>
            <person name="Aqrawi P.A."/>
            <person name="Arias F.A."/>
            <person name="Attaway T.A."/>
            <person name="Awwad R.A."/>
            <person name="Babu C.B."/>
            <person name="Bandaranaike D.B."/>
            <person name="Battles P.B."/>
            <person name="Bell A.B."/>
            <person name="Beltran B.B."/>
            <person name="Berhane-Mersha D.B."/>
            <person name="Bess C.B."/>
            <person name="Bickham C.B."/>
            <person name="Bolden T.B."/>
            <person name="Carter K.C."/>
            <person name="Chau D.C."/>
            <person name="Chavez A.C."/>
            <person name="Clerc-Blankenburg K.C."/>
            <person name="Coyle M.C."/>
            <person name="Dao M.D."/>
            <person name="Davila M.L.D."/>
            <person name="Davy-Carroll L.D."/>
            <person name="Denson S.D."/>
            <person name="Dinh H.D."/>
            <person name="Fernandez S.F."/>
            <person name="Fernando P.F."/>
            <person name="Forbes L.F."/>
            <person name="Francis C.F."/>
            <person name="Francisco L.F."/>
            <person name="Fu Q.F."/>
            <person name="Garcia-Iii R.G."/>
            <person name="Garrett T.G."/>
            <person name="Gross S.G."/>
            <person name="Gubbala S.G."/>
            <person name="Hirani K.H."/>
            <person name="Hogues M.H."/>
            <person name="Hollins B.H."/>
            <person name="Jackson L.J."/>
            <person name="Javaid M.J."/>
            <person name="Jhangiani S.J."/>
            <person name="Johnson A.J."/>
            <person name="Johnson B.J."/>
            <person name="Jones J.J."/>
            <person name="Joshi V.J."/>
            <person name="Kalu J.K."/>
            <person name="Khan N.K."/>
            <person name="Korchina V.K."/>
            <person name="Kovar C.K."/>
            <person name="Lago L.L."/>
            <person name="Lara F.L."/>
            <person name="Le T.-K.L."/>
            <person name="Lee S.L."/>
            <person name="Legall-Iii F.L."/>
            <person name="Lemon S.L."/>
            <person name="Liu J.L."/>
            <person name="Liu Y.-S.L."/>
            <person name="Liyanage D.L."/>
            <person name="Lopez J.L."/>
            <person name="Lorensuhewa L.L."/>
            <person name="Mata R.M."/>
            <person name="Mathew T.M."/>
            <person name="Mercado C.M."/>
            <person name="Mercado I.M."/>
            <person name="Morales K.M."/>
            <person name="Morgan M.M."/>
            <person name="Munidasa M.M."/>
            <person name="Ngo D.N."/>
            <person name="Nguyen L.N."/>
            <person name="Nguyen T.N."/>
            <person name="Nguyen N.N."/>
            <person name="Obregon M.O."/>
            <person name="Okwuonu G.O."/>
            <person name="Ongeri F.O."/>
            <person name="Onwere C.O."/>
            <person name="Osifeso I.O."/>
            <person name="Parra A.P."/>
            <person name="Patil S.P."/>
            <person name="Perez A.P."/>
            <person name="Perez Y.P."/>
            <person name="Pham C.P."/>
            <person name="Pu L.-L.P."/>
            <person name="Puazo M.P."/>
            <person name="Quiroz J.Q."/>
            <person name="Rouhana J.R."/>
            <person name="Ruiz M.R."/>
            <person name="Ruiz S.-J.R."/>
            <person name="Saada N.S."/>
            <person name="Santibanez J.S."/>
            <person name="Scheel M.S."/>
            <person name="Schneider B.S."/>
            <person name="Simmons D.S."/>
            <person name="Sisson I.S."/>
            <person name="Tang L.-Y.T."/>
            <person name="Thornton R.T."/>
            <person name="Tisius J.T."/>
            <person name="Toledanes G.T."/>
            <person name="Trejos Z.T."/>
            <person name="Usmani K.U."/>
            <person name="Varghese R.V."/>
            <person name="Vattathil S.V."/>
            <person name="Vee V.V."/>
            <person name="Walker D.W."/>
            <person name="Weissenberger G.W."/>
            <person name="White C.W."/>
            <person name="Williams A.W."/>
            <person name="Woodworth J.W."/>
            <person name="Wright R.W."/>
            <person name="Zhu Y.Z."/>
            <person name="Han Y.H."/>
            <person name="Newsham I.N."/>
            <person name="Nazareth L.N."/>
            <person name="Worley K.W."/>
            <person name="Muzny D.M."/>
            <person name="Rogers J.R."/>
            <person name="Gibbs R.G."/>
        </authorList>
    </citation>
    <scope>NUCLEOTIDE SEQUENCE [LARGE SCALE GENOMIC DNA]</scope>
</reference>
<dbReference type="GO" id="GO:0046597">
    <property type="term" value="P:host-mediated suppression of symbiont invasion"/>
    <property type="evidence" value="ECO:0007669"/>
    <property type="project" value="TreeGrafter"/>
</dbReference>
<sequence length="240" mass="26812">MNHTVQTVFSPVNSGQPPSYEMLKEEHEVAVLGAPHNPAPPTSTVIHIRSETSVPDHVVWSLFNTLFMNPCCLGFIAFAYSVKGQEDGWRPDWGPGLCLHRQVPEQLGPDFGHPHDHSAHYRPSIDLPSPSIDQETSFRPGALPITCIPRALPSIPDPAPRAESCISPLSSHTFLQWHSIKCTCFWCCCDFTWGGVLLVLRLNVTPKVLALATPPKNWCVGCPRQVMETRTKRKRNCRLY</sequence>
<dbReference type="InterPro" id="IPR007593">
    <property type="entry name" value="CD225/Dispanin_fam"/>
</dbReference>
<evidence type="ECO:0000256" key="2">
    <source>
        <dbReference type="ARBA" id="ARBA00006843"/>
    </source>
</evidence>
<dbReference type="AlphaFoldDB" id="A0A8I5N709"/>
<evidence type="ECO:0000313" key="7">
    <source>
        <dbReference type="Proteomes" id="UP000028761"/>
    </source>
</evidence>
<evidence type="ECO:0000256" key="1">
    <source>
        <dbReference type="ARBA" id="ARBA00004370"/>
    </source>
</evidence>
<keyword evidence="7" id="KW-1185">Reference proteome</keyword>
<dbReference type="GO" id="GO:0045071">
    <property type="term" value="P:negative regulation of viral genome replication"/>
    <property type="evidence" value="ECO:0007669"/>
    <property type="project" value="TreeGrafter"/>
</dbReference>
<proteinExistence type="inferred from homology"/>
<comment type="subcellular location">
    <subcellularLocation>
        <location evidence="1">Membrane</location>
    </subcellularLocation>
</comment>
<evidence type="ECO:0000256" key="5">
    <source>
        <dbReference type="ARBA" id="ARBA00023136"/>
    </source>
</evidence>
<organism evidence="6 7">
    <name type="scientific">Papio anubis</name>
    <name type="common">Olive baboon</name>
    <dbReference type="NCBI Taxonomy" id="9555"/>
    <lineage>
        <taxon>Eukaryota</taxon>
        <taxon>Metazoa</taxon>
        <taxon>Chordata</taxon>
        <taxon>Craniata</taxon>
        <taxon>Vertebrata</taxon>
        <taxon>Euteleostomi</taxon>
        <taxon>Mammalia</taxon>
        <taxon>Eutheria</taxon>
        <taxon>Euarchontoglires</taxon>
        <taxon>Primates</taxon>
        <taxon>Haplorrhini</taxon>
        <taxon>Catarrhini</taxon>
        <taxon>Cercopithecidae</taxon>
        <taxon>Cercopithecinae</taxon>
        <taxon>Papio</taxon>
    </lineage>
</organism>
<evidence type="ECO:0000313" key="6">
    <source>
        <dbReference type="Ensembl" id="ENSPANP00000056268.1"/>
    </source>
</evidence>
<name>A0A8I5N709_PAPAN</name>
<reference evidence="6" key="2">
    <citation type="submission" date="2025-08" db="UniProtKB">
        <authorList>
            <consortium name="Ensembl"/>
        </authorList>
    </citation>
    <scope>IDENTIFICATION</scope>
</reference>
<dbReference type="InterPro" id="IPR051517">
    <property type="entry name" value="IFITM_antiviral_protein"/>
</dbReference>